<reference evidence="3" key="1">
    <citation type="submission" date="2016-10" db="EMBL/GenBank/DDBJ databases">
        <authorList>
            <person name="Varghese N."/>
            <person name="Submissions S."/>
        </authorList>
    </citation>
    <scope>NUCLEOTIDE SEQUENCE [LARGE SCALE GENOMIC DNA]</scope>
    <source>
        <strain evidence="3">DSM 13327</strain>
    </source>
</reference>
<dbReference type="EMBL" id="FOTS01000072">
    <property type="protein sequence ID" value="SFM31011.1"/>
    <property type="molecule type" value="Genomic_DNA"/>
</dbReference>
<dbReference type="InterPro" id="IPR012318">
    <property type="entry name" value="HTH_CRP"/>
</dbReference>
<dbReference type="Proteomes" id="UP000199520">
    <property type="component" value="Unassembled WGS sequence"/>
</dbReference>
<evidence type="ECO:0000259" key="1">
    <source>
        <dbReference type="Pfam" id="PF13545"/>
    </source>
</evidence>
<dbReference type="RefSeq" id="WP_090943868.1">
    <property type="nucleotide sequence ID" value="NZ_FOTS01000072.1"/>
</dbReference>
<evidence type="ECO:0000313" key="3">
    <source>
        <dbReference type="Proteomes" id="UP000199520"/>
    </source>
</evidence>
<dbReference type="SUPFAM" id="SSF46785">
    <property type="entry name" value="Winged helix' DNA-binding domain"/>
    <property type="match status" value="1"/>
</dbReference>
<accession>A0A1I4PT36</accession>
<feature type="domain" description="HTH crp-type" evidence="1">
    <location>
        <begin position="18"/>
        <end position="79"/>
    </location>
</feature>
<proteinExistence type="predicted"/>
<keyword evidence="3" id="KW-1185">Reference proteome</keyword>
<evidence type="ECO:0000313" key="2">
    <source>
        <dbReference type="EMBL" id="SFM31011.1"/>
    </source>
</evidence>
<dbReference type="GO" id="GO:0006355">
    <property type="term" value="P:regulation of DNA-templated transcription"/>
    <property type="evidence" value="ECO:0007669"/>
    <property type="project" value="InterPro"/>
</dbReference>
<dbReference type="InterPro" id="IPR036390">
    <property type="entry name" value="WH_DNA-bd_sf"/>
</dbReference>
<gene>
    <name evidence="2" type="ORF">SAMN04490355_107220</name>
</gene>
<protein>
    <recommendedName>
        <fullName evidence="1">HTH crp-type domain-containing protein</fullName>
    </recommendedName>
</protein>
<dbReference type="InterPro" id="IPR014710">
    <property type="entry name" value="RmlC-like_jellyroll"/>
</dbReference>
<dbReference type="STRING" id="1123291.SAMN04490355_107220"/>
<dbReference type="Gene3D" id="2.60.120.10">
    <property type="entry name" value="Jelly Rolls"/>
    <property type="match status" value="1"/>
</dbReference>
<sequence length="84" mass="9473">MSIYEKIAIMTTKANVIRVANVLCSNAVDGKVMNMKQIDIANFLRTSKWEVSKAIGELSSLGLIKAERIGNKYTYYILDDDQKK</sequence>
<name>A0A1I4PT36_9FIRM</name>
<dbReference type="AlphaFoldDB" id="A0A1I4PT36"/>
<dbReference type="Pfam" id="PF13545">
    <property type="entry name" value="HTH_Crp_2"/>
    <property type="match status" value="1"/>
</dbReference>
<organism evidence="2 3">
    <name type="scientific">Pelosinus propionicus DSM 13327</name>
    <dbReference type="NCBI Taxonomy" id="1123291"/>
    <lineage>
        <taxon>Bacteria</taxon>
        <taxon>Bacillati</taxon>
        <taxon>Bacillota</taxon>
        <taxon>Negativicutes</taxon>
        <taxon>Selenomonadales</taxon>
        <taxon>Sporomusaceae</taxon>
        <taxon>Pelosinus</taxon>
    </lineage>
</organism>
<dbReference type="GO" id="GO:0003677">
    <property type="term" value="F:DNA binding"/>
    <property type="evidence" value="ECO:0007669"/>
    <property type="project" value="InterPro"/>
</dbReference>